<proteinExistence type="predicted"/>
<sequence length="61" mass="6574">MTVAPTGALYAVLDKDTGRAWGMERRYPSRAAAEQGLLALAKLALSQEDIPQMHATRAAMT</sequence>
<accession>A0A1H3BZ73</accession>
<dbReference type="EMBL" id="FNNZ01000028">
    <property type="protein sequence ID" value="SDX47065.1"/>
    <property type="molecule type" value="Genomic_DNA"/>
</dbReference>
<name>A0A1H3BZ73_THIRO</name>
<dbReference type="RefSeq" id="WP_139191996.1">
    <property type="nucleotide sequence ID" value="NZ_FNNZ01000028.1"/>
</dbReference>
<dbReference type="STRING" id="1058.SAMN05421783_12842"/>
<gene>
    <name evidence="1" type="ORF">SAMN05421783_12842</name>
</gene>
<protein>
    <submittedName>
        <fullName evidence="1">Uncharacterized protein</fullName>
    </submittedName>
</protein>
<evidence type="ECO:0000313" key="1">
    <source>
        <dbReference type="EMBL" id="SDX47065.1"/>
    </source>
</evidence>
<keyword evidence="2" id="KW-1185">Reference proteome</keyword>
<evidence type="ECO:0000313" key="2">
    <source>
        <dbReference type="Proteomes" id="UP000198816"/>
    </source>
</evidence>
<dbReference type="AlphaFoldDB" id="A0A1H3BZ73"/>
<organism evidence="1 2">
    <name type="scientific">Thiocapsa roseopersicina</name>
    <dbReference type="NCBI Taxonomy" id="1058"/>
    <lineage>
        <taxon>Bacteria</taxon>
        <taxon>Pseudomonadati</taxon>
        <taxon>Pseudomonadota</taxon>
        <taxon>Gammaproteobacteria</taxon>
        <taxon>Chromatiales</taxon>
        <taxon>Chromatiaceae</taxon>
        <taxon>Thiocapsa</taxon>
    </lineage>
</organism>
<reference evidence="2" key="1">
    <citation type="submission" date="2016-10" db="EMBL/GenBank/DDBJ databases">
        <authorList>
            <person name="Varghese N."/>
            <person name="Submissions S."/>
        </authorList>
    </citation>
    <scope>NUCLEOTIDE SEQUENCE [LARGE SCALE GENOMIC DNA]</scope>
    <source>
        <strain evidence="2">DSM 217</strain>
    </source>
</reference>
<dbReference type="Proteomes" id="UP000198816">
    <property type="component" value="Unassembled WGS sequence"/>
</dbReference>